<comment type="cofactor">
    <cofactor evidence="1">
        <name>heme</name>
        <dbReference type="ChEBI" id="CHEBI:30413"/>
    </cofactor>
</comment>
<dbReference type="PANTHER" id="PTHR46696:SF1">
    <property type="entry name" value="CYTOCHROME P450 YJIB-RELATED"/>
    <property type="match status" value="1"/>
</dbReference>
<sequence length="405" mass="45600">MNAPPLALADVSSPTLYRDDTWREHFAAMRRDDPVHRHADSPYGPYWSVTRYADIMKVELDHATYSSASEMGGIQIADQPKGQELPNFIRMDPPRHTAQRKTVAPIVAPTNLANMEGLIRERTAAVLDGLPRNQTFDWVDRVSTELTALMLATLFDFPQAERRKLTHWSDVAIANIEAADAVVKSEAERMAELTTMAETMAALWKERAAQPPKFDLISMMAHAEATKAMPMREFIGNFGLLIVGGNDTTRNSMTGGLMAMRESPAELAKVKADPKLIDSLVSEVIRWQTPVIHMRRTATRDCELAGRTIRQGDKVVMWYVSGNRDETAIEEPERFIVGRPRPRHHLSFGAGIHRCVGDRLAEMQLKILWQEMLLRDLDVEIVGPPVRLYSNFIRGIRSLPVVIRA</sequence>
<keyword evidence="3" id="KW-0349">Heme</keyword>
<evidence type="ECO:0000256" key="2">
    <source>
        <dbReference type="ARBA" id="ARBA00010617"/>
    </source>
</evidence>
<dbReference type="AlphaFoldDB" id="A0A512NJW1"/>
<dbReference type="InterPro" id="IPR036396">
    <property type="entry name" value="Cyt_P450_sf"/>
</dbReference>
<organism evidence="4 5">
    <name type="scientific">Reyranella soli</name>
    <dbReference type="NCBI Taxonomy" id="1230389"/>
    <lineage>
        <taxon>Bacteria</taxon>
        <taxon>Pseudomonadati</taxon>
        <taxon>Pseudomonadota</taxon>
        <taxon>Alphaproteobacteria</taxon>
        <taxon>Hyphomicrobiales</taxon>
        <taxon>Reyranellaceae</taxon>
        <taxon>Reyranella</taxon>
    </lineage>
</organism>
<dbReference type="EMBL" id="BKAJ01000122">
    <property type="protein sequence ID" value="GEP59230.1"/>
    <property type="molecule type" value="Genomic_DNA"/>
</dbReference>
<comment type="caution">
    <text evidence="4">The sequence shown here is derived from an EMBL/GenBank/DDBJ whole genome shotgun (WGS) entry which is preliminary data.</text>
</comment>
<dbReference type="GO" id="GO:0005506">
    <property type="term" value="F:iron ion binding"/>
    <property type="evidence" value="ECO:0007669"/>
    <property type="project" value="InterPro"/>
</dbReference>
<dbReference type="GO" id="GO:0020037">
    <property type="term" value="F:heme binding"/>
    <property type="evidence" value="ECO:0007669"/>
    <property type="project" value="InterPro"/>
</dbReference>
<dbReference type="Pfam" id="PF00067">
    <property type="entry name" value="p450"/>
    <property type="match status" value="1"/>
</dbReference>
<gene>
    <name evidence="4" type="ORF">RSO01_63960</name>
</gene>
<dbReference type="PRINTS" id="PR00385">
    <property type="entry name" value="P450"/>
</dbReference>
<dbReference type="CDD" id="cd11033">
    <property type="entry name" value="CYP142-like"/>
    <property type="match status" value="1"/>
</dbReference>
<dbReference type="InterPro" id="IPR002397">
    <property type="entry name" value="Cyt_P450_B"/>
</dbReference>
<dbReference type="InterPro" id="IPR017972">
    <property type="entry name" value="Cyt_P450_CS"/>
</dbReference>
<comment type="similarity">
    <text evidence="2 3">Belongs to the cytochrome P450 family.</text>
</comment>
<dbReference type="OrthoDB" id="9801155at2"/>
<reference evidence="4 5" key="1">
    <citation type="submission" date="2019-07" db="EMBL/GenBank/DDBJ databases">
        <title>Whole genome shotgun sequence of Reyranella soli NBRC 108950.</title>
        <authorList>
            <person name="Hosoyama A."/>
            <person name="Uohara A."/>
            <person name="Ohji S."/>
            <person name="Ichikawa N."/>
        </authorList>
    </citation>
    <scope>NUCLEOTIDE SEQUENCE [LARGE SCALE GENOMIC DNA]</scope>
    <source>
        <strain evidence="4 5">NBRC 108950</strain>
    </source>
</reference>
<proteinExistence type="inferred from homology"/>
<dbReference type="Gene3D" id="1.10.630.10">
    <property type="entry name" value="Cytochrome P450"/>
    <property type="match status" value="1"/>
</dbReference>
<evidence type="ECO:0000256" key="3">
    <source>
        <dbReference type="RuleBase" id="RU000461"/>
    </source>
</evidence>
<dbReference type="PANTHER" id="PTHR46696">
    <property type="entry name" value="P450, PUTATIVE (EUROFUNG)-RELATED"/>
    <property type="match status" value="1"/>
</dbReference>
<dbReference type="GO" id="GO:0004497">
    <property type="term" value="F:monooxygenase activity"/>
    <property type="evidence" value="ECO:0007669"/>
    <property type="project" value="UniProtKB-KW"/>
</dbReference>
<dbReference type="RefSeq" id="WP_147154587.1">
    <property type="nucleotide sequence ID" value="NZ_BKAJ01000122.1"/>
</dbReference>
<dbReference type="PROSITE" id="PS00086">
    <property type="entry name" value="CYTOCHROME_P450"/>
    <property type="match status" value="1"/>
</dbReference>
<dbReference type="PRINTS" id="PR00359">
    <property type="entry name" value="BP450"/>
</dbReference>
<keyword evidence="3" id="KW-0503">Monooxygenase</keyword>
<accession>A0A512NJW1</accession>
<dbReference type="Proteomes" id="UP000321058">
    <property type="component" value="Unassembled WGS sequence"/>
</dbReference>
<keyword evidence="3" id="KW-0560">Oxidoreductase</keyword>
<dbReference type="SUPFAM" id="SSF48264">
    <property type="entry name" value="Cytochrome P450"/>
    <property type="match status" value="1"/>
</dbReference>
<keyword evidence="3" id="KW-0479">Metal-binding</keyword>
<evidence type="ECO:0000313" key="4">
    <source>
        <dbReference type="EMBL" id="GEP59230.1"/>
    </source>
</evidence>
<name>A0A512NJW1_9HYPH</name>
<protein>
    <submittedName>
        <fullName evidence="4">Cytochrome P450</fullName>
    </submittedName>
</protein>
<dbReference type="InterPro" id="IPR001128">
    <property type="entry name" value="Cyt_P450"/>
</dbReference>
<evidence type="ECO:0000313" key="5">
    <source>
        <dbReference type="Proteomes" id="UP000321058"/>
    </source>
</evidence>
<evidence type="ECO:0000256" key="1">
    <source>
        <dbReference type="ARBA" id="ARBA00001971"/>
    </source>
</evidence>
<keyword evidence="3" id="KW-0408">Iron</keyword>
<keyword evidence="5" id="KW-1185">Reference proteome</keyword>
<dbReference type="GO" id="GO:0016705">
    <property type="term" value="F:oxidoreductase activity, acting on paired donors, with incorporation or reduction of molecular oxygen"/>
    <property type="evidence" value="ECO:0007669"/>
    <property type="project" value="InterPro"/>
</dbReference>